<evidence type="ECO:0000256" key="2">
    <source>
        <dbReference type="SAM" id="SignalP"/>
    </source>
</evidence>
<dbReference type="EMBL" id="ML977323">
    <property type="protein sequence ID" value="KAF2115564.1"/>
    <property type="molecule type" value="Genomic_DNA"/>
</dbReference>
<keyword evidence="2" id="KW-0732">Signal</keyword>
<feature type="compositionally biased region" description="Polar residues" evidence="1">
    <location>
        <begin position="217"/>
        <end position="238"/>
    </location>
</feature>
<feature type="region of interest" description="Disordered" evidence="1">
    <location>
        <begin position="179"/>
        <end position="249"/>
    </location>
</feature>
<name>A0A6A5Z8Z9_9PLEO</name>
<reference evidence="3" key="1">
    <citation type="journal article" date="2020" name="Stud. Mycol.">
        <title>101 Dothideomycetes genomes: a test case for predicting lifestyles and emergence of pathogens.</title>
        <authorList>
            <person name="Haridas S."/>
            <person name="Albert R."/>
            <person name="Binder M."/>
            <person name="Bloem J."/>
            <person name="Labutti K."/>
            <person name="Salamov A."/>
            <person name="Andreopoulos B."/>
            <person name="Baker S."/>
            <person name="Barry K."/>
            <person name="Bills G."/>
            <person name="Bluhm B."/>
            <person name="Cannon C."/>
            <person name="Castanera R."/>
            <person name="Culley D."/>
            <person name="Daum C."/>
            <person name="Ezra D."/>
            <person name="Gonzalez J."/>
            <person name="Henrissat B."/>
            <person name="Kuo A."/>
            <person name="Liang C."/>
            <person name="Lipzen A."/>
            <person name="Lutzoni F."/>
            <person name="Magnuson J."/>
            <person name="Mondo S."/>
            <person name="Nolan M."/>
            <person name="Ohm R."/>
            <person name="Pangilinan J."/>
            <person name="Park H.-J."/>
            <person name="Ramirez L."/>
            <person name="Alfaro M."/>
            <person name="Sun H."/>
            <person name="Tritt A."/>
            <person name="Yoshinaga Y."/>
            <person name="Zwiers L.-H."/>
            <person name="Turgeon B."/>
            <person name="Goodwin S."/>
            <person name="Spatafora J."/>
            <person name="Crous P."/>
            <person name="Grigoriev I."/>
        </authorList>
    </citation>
    <scope>NUCLEOTIDE SEQUENCE</scope>
    <source>
        <strain evidence="3">CBS 627.86</strain>
    </source>
</reference>
<gene>
    <name evidence="3" type="ORF">BDV96DRAFT_687478</name>
</gene>
<accession>A0A6A5Z8Z9</accession>
<dbReference type="OrthoDB" id="5347452at2759"/>
<dbReference type="Proteomes" id="UP000799770">
    <property type="component" value="Unassembled WGS sequence"/>
</dbReference>
<evidence type="ECO:0008006" key="5">
    <source>
        <dbReference type="Google" id="ProtNLM"/>
    </source>
</evidence>
<proteinExistence type="predicted"/>
<feature type="compositionally biased region" description="Low complexity" evidence="1">
    <location>
        <begin position="201"/>
        <end position="210"/>
    </location>
</feature>
<keyword evidence="4" id="KW-1185">Reference proteome</keyword>
<protein>
    <recommendedName>
        <fullName evidence="5">Extracellular membrane protein CFEM domain-containing protein</fullName>
    </recommendedName>
</protein>
<evidence type="ECO:0000256" key="1">
    <source>
        <dbReference type="SAM" id="MobiDB-lite"/>
    </source>
</evidence>
<evidence type="ECO:0000313" key="3">
    <source>
        <dbReference type="EMBL" id="KAF2115564.1"/>
    </source>
</evidence>
<dbReference type="AlphaFoldDB" id="A0A6A5Z8Z9"/>
<feature type="compositionally biased region" description="Low complexity" evidence="1">
    <location>
        <begin position="180"/>
        <end position="193"/>
    </location>
</feature>
<sequence>MLLRCAEVVIVSLVAAVNAIKYPGPKATPATAGFPFDGWTPKPTSKPQLELLRRQDIPEFCGFVDGDANNPALCDYSSTCLYDSVNSWFGCCTGTVLEDCDFKTACVQSASSEEDDSFVTYCTEELYPYCLLYQSIFDGSTFSHFGCADTQTTLEILPTTTDDATFVFETTDDFLFSDESTSTGVRSSRATSSSDDEESTTEIGSSSTSSNDDRETASSSVPRSTGVSTTGARSQTPTPIEAATTSSTAGAAMQTAVVGAVGGVLGLLLLL</sequence>
<feature type="signal peptide" evidence="2">
    <location>
        <begin position="1"/>
        <end position="19"/>
    </location>
</feature>
<evidence type="ECO:0000313" key="4">
    <source>
        <dbReference type="Proteomes" id="UP000799770"/>
    </source>
</evidence>
<feature type="chain" id="PRO_5025630385" description="Extracellular membrane protein CFEM domain-containing protein" evidence="2">
    <location>
        <begin position="20"/>
        <end position="271"/>
    </location>
</feature>
<organism evidence="3 4">
    <name type="scientific">Lophiotrema nucula</name>
    <dbReference type="NCBI Taxonomy" id="690887"/>
    <lineage>
        <taxon>Eukaryota</taxon>
        <taxon>Fungi</taxon>
        <taxon>Dikarya</taxon>
        <taxon>Ascomycota</taxon>
        <taxon>Pezizomycotina</taxon>
        <taxon>Dothideomycetes</taxon>
        <taxon>Pleosporomycetidae</taxon>
        <taxon>Pleosporales</taxon>
        <taxon>Lophiotremataceae</taxon>
        <taxon>Lophiotrema</taxon>
    </lineage>
</organism>